<name>A0ABN8E667_9VIBR</name>
<dbReference type="EMBL" id="CAKLDM010000002">
    <property type="protein sequence ID" value="CAH0539381.1"/>
    <property type="molecule type" value="Genomic_DNA"/>
</dbReference>
<dbReference type="RefSeq" id="WP_237361412.1">
    <property type="nucleotide sequence ID" value="NZ_CAKLDM010000002.1"/>
</dbReference>
<comment type="caution">
    <text evidence="1">The sequence shown here is derived from an EMBL/GenBank/DDBJ whole genome shotgun (WGS) entry which is preliminary data.</text>
</comment>
<proteinExistence type="predicted"/>
<organism evidence="1 2">
    <name type="scientific">Vibrio marisflavi CECT 7928</name>
    <dbReference type="NCBI Taxonomy" id="634439"/>
    <lineage>
        <taxon>Bacteria</taxon>
        <taxon>Pseudomonadati</taxon>
        <taxon>Pseudomonadota</taxon>
        <taxon>Gammaproteobacteria</taxon>
        <taxon>Vibrionales</taxon>
        <taxon>Vibrionaceae</taxon>
        <taxon>Vibrio</taxon>
    </lineage>
</organism>
<accession>A0ABN8E667</accession>
<protein>
    <submittedName>
        <fullName evidence="1">Uncharacterized protein</fullName>
    </submittedName>
</protein>
<reference evidence="1" key="1">
    <citation type="submission" date="2021-11" db="EMBL/GenBank/DDBJ databases">
        <authorList>
            <person name="Rodrigo-Torres L."/>
            <person name="Arahal R. D."/>
            <person name="Lucena T."/>
        </authorList>
    </citation>
    <scope>NUCLEOTIDE SEQUENCE</scope>
    <source>
        <strain evidence="1">CECT 7928</strain>
    </source>
</reference>
<sequence>MSEEKGEFPGITFSSTDGKFSFDSAEWNSTTIGNKDDWVIGFYTSVAGPFTNKLYGGEYVQYYPGYKVDIGGVKKKFEASWLGFSLDRFKCSTNNTDAISNNVSVHSNSISARTDSIDVASVQTESIDLSLAARGMSLENSQLAVDNTKIKQRSNSVNIHDAEIRKLVLGSNLESNQASVENGGIKVIERRLTVF</sequence>
<keyword evidence="2" id="KW-1185">Reference proteome</keyword>
<evidence type="ECO:0000313" key="2">
    <source>
        <dbReference type="Proteomes" id="UP000838748"/>
    </source>
</evidence>
<evidence type="ECO:0000313" key="1">
    <source>
        <dbReference type="EMBL" id="CAH0539381.1"/>
    </source>
</evidence>
<dbReference type="Proteomes" id="UP000838748">
    <property type="component" value="Unassembled WGS sequence"/>
</dbReference>
<gene>
    <name evidence="1" type="ORF">VMF7928_02099</name>
</gene>